<evidence type="ECO:0000313" key="2">
    <source>
        <dbReference type="Proteomes" id="UP000724584"/>
    </source>
</evidence>
<gene>
    <name evidence="1" type="ORF">F5144DRAFT_595369</name>
</gene>
<evidence type="ECO:0000313" key="1">
    <source>
        <dbReference type="EMBL" id="KAH6623138.1"/>
    </source>
</evidence>
<accession>A0ACB7P295</accession>
<dbReference type="Proteomes" id="UP000724584">
    <property type="component" value="Unassembled WGS sequence"/>
</dbReference>
<protein>
    <submittedName>
        <fullName evidence="1">Cytochrome P450</fullName>
    </submittedName>
</protein>
<dbReference type="EMBL" id="JAGIZQ010000006">
    <property type="protein sequence ID" value="KAH6623138.1"/>
    <property type="molecule type" value="Genomic_DNA"/>
</dbReference>
<proteinExistence type="predicted"/>
<name>A0ACB7P295_9PEZI</name>
<sequence length="459" mass="51652">MGLRVSLLESPIGKPSSRLVLYILGFLLLAHTIRRIRQWYRLRHVPGPPLAGWTSLWLTKQYLNETFFLDVPALVEKYGPLVRIAPGKVVCTDVETMYQMMGYTIARISRGGDHIFTLIDPEERKQRKNYIMPAYAGRGVDHFEEGTDRALTAFMDLIDRKYLSTTHRVTHMNLEDKLHYYALDAIGEIAYSESFKYLEEDRDVRGILAVNDATVPLLMSLGNYVWFWKTLRAWPFYYLLPNDGDESGFGAIIELTIVLHSSHVSTILKKRLQPNVGPKHDMLQSFIDHGLRGDALKQEIGIQFFAGSDTVSSALYTTFYLLLTHPTVYTRLQAELDAAHLTTNPNQTTTPTPTTPPIIRDAQARTLPYLQAVIHEGLRLFPPLCAPPIYKEVPRGGDVVCGRALPGGTWVATGNQMWHGNRERAFWGADADVFRPERWLEVGLGGQGGGAAAGGGWRR</sequence>
<organism evidence="1 2">
    <name type="scientific">Chaetomium tenue</name>
    <dbReference type="NCBI Taxonomy" id="1854479"/>
    <lineage>
        <taxon>Eukaryota</taxon>
        <taxon>Fungi</taxon>
        <taxon>Dikarya</taxon>
        <taxon>Ascomycota</taxon>
        <taxon>Pezizomycotina</taxon>
        <taxon>Sordariomycetes</taxon>
        <taxon>Sordariomycetidae</taxon>
        <taxon>Sordariales</taxon>
        <taxon>Chaetomiaceae</taxon>
        <taxon>Chaetomium</taxon>
    </lineage>
</organism>
<comment type="caution">
    <text evidence="1">The sequence shown here is derived from an EMBL/GenBank/DDBJ whole genome shotgun (WGS) entry which is preliminary data.</text>
</comment>
<reference evidence="1 2" key="1">
    <citation type="journal article" date="2021" name="Nat. Commun.">
        <title>Genetic determinants of endophytism in the Arabidopsis root mycobiome.</title>
        <authorList>
            <person name="Mesny F."/>
            <person name="Miyauchi S."/>
            <person name="Thiergart T."/>
            <person name="Pickel B."/>
            <person name="Atanasova L."/>
            <person name="Karlsson M."/>
            <person name="Huettel B."/>
            <person name="Barry K.W."/>
            <person name="Haridas S."/>
            <person name="Chen C."/>
            <person name="Bauer D."/>
            <person name="Andreopoulos W."/>
            <person name="Pangilinan J."/>
            <person name="LaButti K."/>
            <person name="Riley R."/>
            <person name="Lipzen A."/>
            <person name="Clum A."/>
            <person name="Drula E."/>
            <person name="Henrissat B."/>
            <person name="Kohler A."/>
            <person name="Grigoriev I.V."/>
            <person name="Martin F.M."/>
            <person name="Hacquard S."/>
        </authorList>
    </citation>
    <scope>NUCLEOTIDE SEQUENCE [LARGE SCALE GENOMIC DNA]</scope>
    <source>
        <strain evidence="1 2">MPI-SDFR-AT-0079</strain>
    </source>
</reference>
<keyword evidence="2" id="KW-1185">Reference proteome</keyword>